<comment type="similarity">
    <text evidence="2">Belongs to the UPF0126 family.</text>
</comment>
<feature type="domain" description="Glycine transporter" evidence="8">
    <location>
        <begin position="96"/>
        <end position="169"/>
    </location>
</feature>
<accession>A0ABW5G152</accession>
<evidence type="ECO:0000313" key="10">
    <source>
        <dbReference type="Proteomes" id="UP001597417"/>
    </source>
</evidence>
<feature type="transmembrane region" description="Helical" evidence="7">
    <location>
        <begin position="34"/>
        <end position="55"/>
    </location>
</feature>
<sequence length="204" mass="21474">MTDEPLQVLVPDLMGVFVFGLSGGLAGVRARLDLFGVTVLAGITALGGGVVRDLLLGLTPPFALRHWPYVAVAFVAGLVAFLMHAQVQRLRRAYLVLDAAGLGLFTVTATKLGLQQGLGLVGACTVGVITGIGGGVIRDVLIREIPIVLRSEIYALAALIGAVTVYACYRLHVLQAPEQIAAATLVFVVRLIALRRGWQAPVAR</sequence>
<proteinExistence type="inferred from homology"/>
<gene>
    <name evidence="9" type="ORF">ACFSXZ_26055</name>
</gene>
<dbReference type="RefSeq" id="WP_378267828.1">
    <property type="nucleotide sequence ID" value="NZ_JBHUKR010000015.1"/>
</dbReference>
<feature type="transmembrane region" description="Helical" evidence="7">
    <location>
        <begin position="153"/>
        <end position="173"/>
    </location>
</feature>
<dbReference type="EMBL" id="JBHUKR010000015">
    <property type="protein sequence ID" value="MFD2419797.1"/>
    <property type="molecule type" value="Genomic_DNA"/>
</dbReference>
<evidence type="ECO:0000313" key="9">
    <source>
        <dbReference type="EMBL" id="MFD2419797.1"/>
    </source>
</evidence>
<keyword evidence="6 7" id="KW-0472">Membrane</keyword>
<feature type="transmembrane region" description="Helical" evidence="7">
    <location>
        <begin position="120"/>
        <end position="141"/>
    </location>
</feature>
<dbReference type="PANTHER" id="PTHR30506">
    <property type="entry name" value="INNER MEMBRANE PROTEIN"/>
    <property type="match status" value="1"/>
</dbReference>
<evidence type="ECO:0000256" key="3">
    <source>
        <dbReference type="ARBA" id="ARBA00022475"/>
    </source>
</evidence>
<feature type="domain" description="Glycine transporter" evidence="8">
    <location>
        <begin position="10"/>
        <end position="84"/>
    </location>
</feature>
<evidence type="ECO:0000256" key="2">
    <source>
        <dbReference type="ARBA" id="ARBA00008193"/>
    </source>
</evidence>
<dbReference type="Pfam" id="PF03458">
    <property type="entry name" value="Gly_transporter"/>
    <property type="match status" value="2"/>
</dbReference>
<evidence type="ECO:0000256" key="7">
    <source>
        <dbReference type="SAM" id="Phobius"/>
    </source>
</evidence>
<name>A0ABW5G152_9PSEU</name>
<protein>
    <submittedName>
        <fullName evidence="9">Trimeric intracellular cation channel family protein</fullName>
    </submittedName>
</protein>
<evidence type="ECO:0000256" key="4">
    <source>
        <dbReference type="ARBA" id="ARBA00022692"/>
    </source>
</evidence>
<dbReference type="PANTHER" id="PTHR30506:SF3">
    <property type="entry name" value="UPF0126 INNER MEMBRANE PROTEIN YADS-RELATED"/>
    <property type="match status" value="1"/>
</dbReference>
<evidence type="ECO:0000259" key="8">
    <source>
        <dbReference type="Pfam" id="PF03458"/>
    </source>
</evidence>
<evidence type="ECO:0000256" key="6">
    <source>
        <dbReference type="ARBA" id="ARBA00023136"/>
    </source>
</evidence>
<evidence type="ECO:0000256" key="5">
    <source>
        <dbReference type="ARBA" id="ARBA00022989"/>
    </source>
</evidence>
<keyword evidence="10" id="KW-1185">Reference proteome</keyword>
<comment type="subcellular location">
    <subcellularLocation>
        <location evidence="1">Cell membrane</location>
        <topology evidence="1">Multi-pass membrane protein</topology>
    </subcellularLocation>
</comment>
<dbReference type="InterPro" id="IPR005115">
    <property type="entry name" value="Gly_transporter"/>
</dbReference>
<reference evidence="10" key="1">
    <citation type="journal article" date="2019" name="Int. J. Syst. Evol. Microbiol.">
        <title>The Global Catalogue of Microorganisms (GCM) 10K type strain sequencing project: providing services to taxonomists for standard genome sequencing and annotation.</title>
        <authorList>
            <consortium name="The Broad Institute Genomics Platform"/>
            <consortium name="The Broad Institute Genome Sequencing Center for Infectious Disease"/>
            <person name="Wu L."/>
            <person name="Ma J."/>
        </authorList>
    </citation>
    <scope>NUCLEOTIDE SEQUENCE [LARGE SCALE GENOMIC DNA]</scope>
    <source>
        <strain evidence="10">CGMCC 4.7645</strain>
    </source>
</reference>
<feature type="transmembrane region" description="Helical" evidence="7">
    <location>
        <begin position="67"/>
        <end position="87"/>
    </location>
</feature>
<organism evidence="9 10">
    <name type="scientific">Amycolatopsis pigmentata</name>
    <dbReference type="NCBI Taxonomy" id="450801"/>
    <lineage>
        <taxon>Bacteria</taxon>
        <taxon>Bacillati</taxon>
        <taxon>Actinomycetota</taxon>
        <taxon>Actinomycetes</taxon>
        <taxon>Pseudonocardiales</taxon>
        <taxon>Pseudonocardiaceae</taxon>
        <taxon>Amycolatopsis</taxon>
    </lineage>
</organism>
<comment type="caution">
    <text evidence="9">The sequence shown here is derived from an EMBL/GenBank/DDBJ whole genome shotgun (WGS) entry which is preliminary data.</text>
</comment>
<dbReference type="Proteomes" id="UP001597417">
    <property type="component" value="Unassembled WGS sequence"/>
</dbReference>
<keyword evidence="4 7" id="KW-0812">Transmembrane</keyword>
<keyword evidence="5 7" id="KW-1133">Transmembrane helix</keyword>
<feature type="transmembrane region" description="Helical" evidence="7">
    <location>
        <begin position="6"/>
        <end position="27"/>
    </location>
</feature>
<evidence type="ECO:0000256" key="1">
    <source>
        <dbReference type="ARBA" id="ARBA00004651"/>
    </source>
</evidence>
<keyword evidence="3" id="KW-1003">Cell membrane</keyword>